<dbReference type="GO" id="GO:0006351">
    <property type="term" value="P:DNA-templated transcription"/>
    <property type="evidence" value="ECO:0007669"/>
    <property type="project" value="InterPro"/>
</dbReference>
<dbReference type="PANTHER" id="PTHR47338">
    <property type="entry name" value="ZN(II)2CYS6 TRANSCRIPTION FACTOR (EUROFUNG)-RELATED"/>
    <property type="match status" value="1"/>
</dbReference>
<evidence type="ECO:0008006" key="11">
    <source>
        <dbReference type="Google" id="ProtNLM"/>
    </source>
</evidence>
<dbReference type="Pfam" id="PF04082">
    <property type="entry name" value="Fungal_trans"/>
    <property type="match status" value="1"/>
</dbReference>
<comment type="subcellular location">
    <subcellularLocation>
        <location evidence="1">Nucleus</location>
    </subcellularLocation>
</comment>
<dbReference type="CDD" id="cd00067">
    <property type="entry name" value="GAL4"/>
    <property type="match status" value="1"/>
</dbReference>
<evidence type="ECO:0000256" key="5">
    <source>
        <dbReference type="ARBA" id="ARBA00023242"/>
    </source>
</evidence>
<evidence type="ECO:0000259" key="7">
    <source>
        <dbReference type="Pfam" id="PF00172"/>
    </source>
</evidence>
<dbReference type="RefSeq" id="XP_024778060.1">
    <property type="nucleotide sequence ID" value="XM_024922719.1"/>
</dbReference>
<evidence type="ECO:0000256" key="6">
    <source>
        <dbReference type="SAM" id="MobiDB-lite"/>
    </source>
</evidence>
<feature type="compositionally biased region" description="Polar residues" evidence="6">
    <location>
        <begin position="266"/>
        <end position="278"/>
    </location>
</feature>
<dbReference type="InterPro" id="IPR001138">
    <property type="entry name" value="Zn2Cys6_DnaBD"/>
</dbReference>
<keyword evidence="2" id="KW-0479">Metal-binding</keyword>
<accession>A0A2T4AMT5</accession>
<dbReference type="GeneID" id="36631302"/>
<keyword evidence="3" id="KW-0805">Transcription regulation</keyword>
<dbReference type="Pfam" id="PF00172">
    <property type="entry name" value="Zn_clus"/>
    <property type="match status" value="1"/>
</dbReference>
<evidence type="ECO:0000256" key="4">
    <source>
        <dbReference type="ARBA" id="ARBA00023163"/>
    </source>
</evidence>
<proteinExistence type="predicted"/>
<dbReference type="Proteomes" id="UP000241690">
    <property type="component" value="Unassembled WGS sequence"/>
</dbReference>
<dbReference type="PANTHER" id="PTHR47338:SF20">
    <property type="entry name" value="ZN(II)2CYS6 TRANSCRIPTION FACTOR (EUROFUNG)"/>
    <property type="match status" value="1"/>
</dbReference>
<evidence type="ECO:0000259" key="8">
    <source>
        <dbReference type="Pfam" id="PF04082"/>
    </source>
</evidence>
<keyword evidence="4" id="KW-0804">Transcription</keyword>
<evidence type="ECO:0000256" key="1">
    <source>
        <dbReference type="ARBA" id="ARBA00004123"/>
    </source>
</evidence>
<dbReference type="GO" id="GO:0000981">
    <property type="term" value="F:DNA-binding transcription factor activity, RNA polymerase II-specific"/>
    <property type="evidence" value="ECO:0007669"/>
    <property type="project" value="InterPro"/>
</dbReference>
<dbReference type="InterPro" id="IPR036864">
    <property type="entry name" value="Zn2-C6_fun-type_DNA-bd_sf"/>
</dbReference>
<evidence type="ECO:0000313" key="10">
    <source>
        <dbReference type="Proteomes" id="UP000241690"/>
    </source>
</evidence>
<reference evidence="9 10" key="1">
    <citation type="submission" date="2016-07" db="EMBL/GenBank/DDBJ databases">
        <title>Multiple horizontal gene transfer events from other fungi enriched the ability of initially mycotrophic Trichoderma (Ascomycota) to feed on dead plant biomass.</title>
        <authorList>
            <consortium name="DOE Joint Genome Institute"/>
            <person name="Aerts A."/>
            <person name="Atanasova L."/>
            <person name="Chenthamara K."/>
            <person name="Zhang J."/>
            <person name="Grujic M."/>
            <person name="Henrissat B."/>
            <person name="Kuo A."/>
            <person name="Salamov A."/>
            <person name="Lipzen A."/>
            <person name="Labutti K."/>
            <person name="Barry K."/>
            <person name="Miao Y."/>
            <person name="Rahimi M.J."/>
            <person name="Shen Q."/>
            <person name="Grigoriev I.V."/>
            <person name="Kubicek C.P."/>
            <person name="Druzhinina I.S."/>
        </authorList>
    </citation>
    <scope>NUCLEOTIDE SEQUENCE [LARGE SCALE GENOMIC DNA]</scope>
    <source>
        <strain evidence="9 10">CBS 226.95</strain>
    </source>
</reference>
<dbReference type="STRING" id="983964.A0A2T4AMT5"/>
<keyword evidence="10" id="KW-1185">Reference proteome</keyword>
<sequence>MSGVNITHSPYACIACRNSKRRCDKTYPRCTLCTQPGRYGISDPNISDILASRFLDPDFFYHLQLETPKVDIAIPKMVADYVGTIVDIQNLSNTYFDSIHTWMPILSKKQFSSNLPNYLTHRKSELCLLVICMKLSSSLTTTAKTVLYRTAKQFYFEMESSGILSVTVLQAGVLIAIYELGHAIYPAAFLSVGQCARYAAALEIEKSITSQILDKLPWNEVEEQRRVWWSIIILDRYLNLCNPGRHLITPDPSPDSYLPADDQEWDTGSSRPENSLTIGSSSGSYMGRFARFAQTAHLLSQALYTVAKEPDTETTQLRRTLMALVNLSFMEGTMRQWAFCSQMAVCFR</sequence>
<feature type="region of interest" description="Disordered" evidence="6">
    <location>
        <begin position="251"/>
        <end position="278"/>
    </location>
</feature>
<dbReference type="CDD" id="cd12148">
    <property type="entry name" value="fungal_TF_MHR"/>
    <property type="match status" value="1"/>
</dbReference>
<organism evidence="9 10">
    <name type="scientific">Trichoderma harzianum CBS 226.95</name>
    <dbReference type="NCBI Taxonomy" id="983964"/>
    <lineage>
        <taxon>Eukaryota</taxon>
        <taxon>Fungi</taxon>
        <taxon>Dikarya</taxon>
        <taxon>Ascomycota</taxon>
        <taxon>Pezizomycotina</taxon>
        <taxon>Sordariomycetes</taxon>
        <taxon>Hypocreomycetidae</taxon>
        <taxon>Hypocreales</taxon>
        <taxon>Hypocreaceae</taxon>
        <taxon>Trichoderma</taxon>
    </lineage>
</organism>
<dbReference type="GO" id="GO:0005634">
    <property type="term" value="C:nucleus"/>
    <property type="evidence" value="ECO:0007669"/>
    <property type="project" value="UniProtKB-SubCell"/>
</dbReference>
<keyword evidence="5" id="KW-0539">Nucleus</keyword>
<dbReference type="InterPro" id="IPR007219">
    <property type="entry name" value="XnlR_reg_dom"/>
</dbReference>
<feature type="domain" description="Xylanolytic transcriptional activator regulatory" evidence="8">
    <location>
        <begin position="94"/>
        <end position="322"/>
    </location>
</feature>
<dbReference type="EMBL" id="KZ679677">
    <property type="protein sequence ID" value="PTB58383.1"/>
    <property type="molecule type" value="Genomic_DNA"/>
</dbReference>
<evidence type="ECO:0000256" key="3">
    <source>
        <dbReference type="ARBA" id="ARBA00023015"/>
    </source>
</evidence>
<name>A0A2T4AMT5_TRIHA</name>
<dbReference type="AlphaFoldDB" id="A0A2T4AMT5"/>
<feature type="domain" description="Zn(2)-C6 fungal-type" evidence="7">
    <location>
        <begin position="11"/>
        <end position="35"/>
    </location>
</feature>
<dbReference type="GO" id="GO:0003677">
    <property type="term" value="F:DNA binding"/>
    <property type="evidence" value="ECO:0007669"/>
    <property type="project" value="InterPro"/>
</dbReference>
<gene>
    <name evidence="9" type="ORF">M431DRAFT_78608</name>
</gene>
<dbReference type="GO" id="GO:0008270">
    <property type="term" value="F:zinc ion binding"/>
    <property type="evidence" value="ECO:0007669"/>
    <property type="project" value="InterPro"/>
</dbReference>
<evidence type="ECO:0000313" key="9">
    <source>
        <dbReference type="EMBL" id="PTB58383.1"/>
    </source>
</evidence>
<dbReference type="Gene3D" id="4.10.240.10">
    <property type="entry name" value="Zn(2)-C6 fungal-type DNA-binding domain"/>
    <property type="match status" value="1"/>
</dbReference>
<evidence type="ECO:0000256" key="2">
    <source>
        <dbReference type="ARBA" id="ARBA00022723"/>
    </source>
</evidence>
<dbReference type="SUPFAM" id="SSF57701">
    <property type="entry name" value="Zn2/Cys6 DNA-binding domain"/>
    <property type="match status" value="1"/>
</dbReference>
<dbReference type="InterPro" id="IPR050815">
    <property type="entry name" value="TF_fung"/>
</dbReference>
<protein>
    <recommendedName>
        <fullName evidence="11">Zn(2)-C6 fungal-type domain-containing protein</fullName>
    </recommendedName>
</protein>